<evidence type="ECO:0000313" key="5">
    <source>
        <dbReference type="Proteomes" id="UP000559256"/>
    </source>
</evidence>
<accession>A0A8H5GGU9</accession>
<dbReference type="OrthoDB" id="3234968at2759"/>
<feature type="compositionally biased region" description="Polar residues" evidence="1">
    <location>
        <begin position="170"/>
        <end position="188"/>
    </location>
</feature>
<keyword evidence="2" id="KW-0472">Membrane</keyword>
<name>A0A8H5GGU9_9AGAR</name>
<protein>
    <submittedName>
        <fullName evidence="4">Uncharacterized protein</fullName>
    </submittedName>
</protein>
<keyword evidence="5" id="KW-1185">Reference proteome</keyword>
<dbReference type="Proteomes" id="UP000559256">
    <property type="component" value="Unassembled WGS sequence"/>
</dbReference>
<organism evidence="4 5">
    <name type="scientific">Tetrapyrgos nigripes</name>
    <dbReference type="NCBI Taxonomy" id="182062"/>
    <lineage>
        <taxon>Eukaryota</taxon>
        <taxon>Fungi</taxon>
        <taxon>Dikarya</taxon>
        <taxon>Basidiomycota</taxon>
        <taxon>Agaricomycotina</taxon>
        <taxon>Agaricomycetes</taxon>
        <taxon>Agaricomycetidae</taxon>
        <taxon>Agaricales</taxon>
        <taxon>Marasmiineae</taxon>
        <taxon>Marasmiaceae</taxon>
        <taxon>Tetrapyrgos</taxon>
    </lineage>
</organism>
<comment type="caution">
    <text evidence="4">The sequence shown here is derived from an EMBL/GenBank/DDBJ whole genome shotgun (WGS) entry which is preliminary data.</text>
</comment>
<keyword evidence="2" id="KW-1133">Transmembrane helix</keyword>
<feature type="signal peptide" evidence="3">
    <location>
        <begin position="1"/>
        <end position="26"/>
    </location>
</feature>
<dbReference type="Gene3D" id="2.60.120.260">
    <property type="entry name" value="Galactose-binding domain-like"/>
    <property type="match status" value="1"/>
</dbReference>
<reference evidence="4 5" key="1">
    <citation type="journal article" date="2020" name="ISME J.">
        <title>Uncovering the hidden diversity of litter-decomposition mechanisms in mushroom-forming fungi.</title>
        <authorList>
            <person name="Floudas D."/>
            <person name="Bentzer J."/>
            <person name="Ahren D."/>
            <person name="Johansson T."/>
            <person name="Persson P."/>
            <person name="Tunlid A."/>
        </authorList>
    </citation>
    <scope>NUCLEOTIDE SEQUENCE [LARGE SCALE GENOMIC DNA]</scope>
    <source>
        <strain evidence="4 5">CBS 291.85</strain>
    </source>
</reference>
<sequence length="283" mass="30199">MQPFHAPTMVLASIVLVLSVALGVTSQRNITVQELDPSITYTTGDQGWSFPSNNSDSASDPTGQLFALTQNDGAIATLVFNGTAVYYFSPLWPMKIFTRLSIDGGPDELVDLEDYSTPDTGQTISGITQFTGVRWAKTGLENKTHEVQVKVGNWAVVEHFVYTIGALQGSEGSSDASQTSAPSTPLPTSNNDRSAASSNNTAAIAGGAVGGVLGTLAILAALYLLVRYRKKQARKLARPALIAPFSATVQNDSTSWNHSASAFSWAGRRKRDIEPPPYTEIQS</sequence>
<evidence type="ECO:0000256" key="2">
    <source>
        <dbReference type="SAM" id="Phobius"/>
    </source>
</evidence>
<evidence type="ECO:0000256" key="3">
    <source>
        <dbReference type="SAM" id="SignalP"/>
    </source>
</evidence>
<dbReference type="EMBL" id="JAACJM010000032">
    <property type="protein sequence ID" value="KAF5364578.1"/>
    <property type="molecule type" value="Genomic_DNA"/>
</dbReference>
<feature type="chain" id="PRO_5034152566" evidence="3">
    <location>
        <begin position="27"/>
        <end position="283"/>
    </location>
</feature>
<gene>
    <name evidence="4" type="ORF">D9758_005529</name>
</gene>
<proteinExistence type="predicted"/>
<dbReference type="AlphaFoldDB" id="A0A8H5GGU9"/>
<evidence type="ECO:0000256" key="1">
    <source>
        <dbReference type="SAM" id="MobiDB-lite"/>
    </source>
</evidence>
<feature type="transmembrane region" description="Helical" evidence="2">
    <location>
        <begin position="202"/>
        <end position="226"/>
    </location>
</feature>
<evidence type="ECO:0000313" key="4">
    <source>
        <dbReference type="EMBL" id="KAF5364578.1"/>
    </source>
</evidence>
<keyword evidence="2" id="KW-0812">Transmembrane</keyword>
<feature type="region of interest" description="Disordered" evidence="1">
    <location>
        <begin position="170"/>
        <end position="196"/>
    </location>
</feature>
<keyword evidence="3" id="KW-0732">Signal</keyword>